<dbReference type="GO" id="GO:0004842">
    <property type="term" value="F:ubiquitin-protein transferase activity"/>
    <property type="evidence" value="ECO:0007669"/>
    <property type="project" value="TreeGrafter"/>
</dbReference>
<reference evidence="5" key="1">
    <citation type="journal article" date="2016" name="Nature">
        <title>Genome evolution in the allotetraploid frog Xenopus laevis.</title>
        <authorList>
            <person name="Session A.M."/>
            <person name="Uno Y."/>
            <person name="Kwon T."/>
            <person name="Chapman J.A."/>
            <person name="Toyoda A."/>
            <person name="Takahashi S."/>
            <person name="Fukui A."/>
            <person name="Hikosaka A."/>
            <person name="Suzuki A."/>
            <person name="Kondo M."/>
            <person name="van Heeringen S.J."/>
            <person name="Quigley I."/>
            <person name="Heinz S."/>
            <person name="Ogino H."/>
            <person name="Ochi H."/>
            <person name="Hellsten U."/>
            <person name="Lyons J.B."/>
            <person name="Simakov O."/>
            <person name="Putnam N."/>
            <person name="Stites J."/>
            <person name="Kuroki Y."/>
            <person name="Tanaka T."/>
            <person name="Michiue T."/>
            <person name="Watanabe M."/>
            <person name="Bogdanovic O."/>
            <person name="Lister R."/>
            <person name="Georgiou G."/>
            <person name="Paranjpe S.S."/>
            <person name="van Kruijsbergen I."/>
            <person name="Shu S."/>
            <person name="Carlson J."/>
            <person name="Kinoshita T."/>
            <person name="Ohta Y."/>
            <person name="Mawaribuchi S."/>
            <person name="Jenkins J."/>
            <person name="Grimwood J."/>
            <person name="Schmutz J."/>
            <person name="Mitros T."/>
            <person name="Mozaffari S.V."/>
            <person name="Suzuki Y."/>
            <person name="Haramoto Y."/>
            <person name="Yamamoto T.S."/>
            <person name="Takagi C."/>
            <person name="Heald R."/>
            <person name="Miller K."/>
            <person name="Haudenschild C."/>
            <person name="Kitzman J."/>
            <person name="Nakayama T."/>
            <person name="Izutsu Y."/>
            <person name="Robert J."/>
            <person name="Fortriede J."/>
            <person name="Burns K."/>
            <person name="Lotay V."/>
            <person name="Karimi K."/>
            <person name="Yasuoka Y."/>
            <person name="Dichmann D.S."/>
            <person name="Flajnik M.F."/>
            <person name="Houston D.W."/>
            <person name="Shendure J."/>
            <person name="DuPasquier L."/>
            <person name="Vize P.D."/>
            <person name="Zorn A.M."/>
            <person name="Ito M."/>
            <person name="Marcotte E.M."/>
            <person name="Wallingford J.B."/>
            <person name="Ito Y."/>
            <person name="Asashima M."/>
            <person name="Ueno N."/>
            <person name="Matsuda Y."/>
            <person name="Veenstra G.J."/>
            <person name="Fujiyama A."/>
            <person name="Harland R.M."/>
            <person name="Taira M."/>
            <person name="Rokhsar D.S."/>
        </authorList>
    </citation>
    <scope>NUCLEOTIDE SEQUENCE [LARGE SCALE GENOMIC DNA]</scope>
    <source>
        <strain evidence="5">J</strain>
    </source>
</reference>
<dbReference type="Gene3D" id="3.40.50.10190">
    <property type="entry name" value="BRCT domain"/>
    <property type="match status" value="2"/>
</dbReference>
<organism evidence="4 5">
    <name type="scientific">Xenopus laevis</name>
    <name type="common">African clawed frog</name>
    <dbReference type="NCBI Taxonomy" id="8355"/>
    <lineage>
        <taxon>Eukaryota</taxon>
        <taxon>Metazoa</taxon>
        <taxon>Chordata</taxon>
        <taxon>Craniata</taxon>
        <taxon>Vertebrata</taxon>
        <taxon>Euteleostomi</taxon>
        <taxon>Amphibia</taxon>
        <taxon>Batrachia</taxon>
        <taxon>Anura</taxon>
        <taxon>Pipoidea</taxon>
        <taxon>Pipidae</taxon>
        <taxon>Xenopodinae</taxon>
        <taxon>Xenopus</taxon>
        <taxon>Xenopus</taxon>
    </lineage>
</organism>
<feature type="compositionally biased region" description="Basic and acidic residues" evidence="3">
    <location>
        <begin position="44"/>
        <end position="53"/>
    </location>
</feature>
<proteinExistence type="predicted"/>
<dbReference type="EMBL" id="CM004483">
    <property type="protein sequence ID" value="OCT61275.1"/>
    <property type="molecule type" value="Genomic_DNA"/>
</dbReference>
<dbReference type="SUPFAM" id="SSF48403">
    <property type="entry name" value="Ankyrin repeat"/>
    <property type="match status" value="1"/>
</dbReference>
<dbReference type="Proteomes" id="UP000694892">
    <property type="component" value="Chromosome 9_10S"/>
</dbReference>
<dbReference type="InterPro" id="IPR036420">
    <property type="entry name" value="BRCT_dom_sf"/>
</dbReference>
<accession>A0A974BVL8</accession>
<dbReference type="GO" id="GO:0031436">
    <property type="term" value="C:BRCA1-BARD1 complex"/>
    <property type="evidence" value="ECO:0007669"/>
    <property type="project" value="TreeGrafter"/>
</dbReference>
<dbReference type="GO" id="GO:0070531">
    <property type="term" value="C:BRCA1-A complex"/>
    <property type="evidence" value="ECO:0007669"/>
    <property type="project" value="TreeGrafter"/>
</dbReference>
<dbReference type="GO" id="GO:0085020">
    <property type="term" value="P:protein K6-linked ubiquitination"/>
    <property type="evidence" value="ECO:0007669"/>
    <property type="project" value="TreeGrafter"/>
</dbReference>
<dbReference type="InterPro" id="IPR036770">
    <property type="entry name" value="Ankyrin_rpt-contain_sf"/>
</dbReference>
<keyword evidence="1" id="KW-0677">Repeat</keyword>
<protein>
    <recommendedName>
        <fullName evidence="6">BRCT domain-containing protein</fullName>
    </recommendedName>
</protein>
<evidence type="ECO:0008006" key="6">
    <source>
        <dbReference type="Google" id="ProtNLM"/>
    </source>
</evidence>
<evidence type="ECO:0000256" key="2">
    <source>
        <dbReference type="ARBA" id="ARBA00023043"/>
    </source>
</evidence>
<dbReference type="AlphaFoldDB" id="A0A974BVL8"/>
<dbReference type="SUPFAM" id="SSF52113">
    <property type="entry name" value="BRCT domain"/>
    <property type="match status" value="1"/>
</dbReference>
<evidence type="ECO:0000313" key="4">
    <source>
        <dbReference type="EMBL" id="OCT61275.1"/>
    </source>
</evidence>
<evidence type="ECO:0000256" key="3">
    <source>
        <dbReference type="SAM" id="MobiDB-lite"/>
    </source>
</evidence>
<dbReference type="CDD" id="cd17720">
    <property type="entry name" value="BRCT_Bard1_rpt2"/>
    <property type="match status" value="1"/>
</dbReference>
<gene>
    <name evidence="4" type="ORF">XELAEV_18047299mg</name>
</gene>
<name>A0A974BVL8_XENLA</name>
<feature type="compositionally biased region" description="Polar residues" evidence="3">
    <location>
        <begin position="20"/>
        <end position="35"/>
    </location>
</feature>
<keyword evidence="2" id="KW-0040">ANK repeat</keyword>
<evidence type="ECO:0000256" key="1">
    <source>
        <dbReference type="ARBA" id="ARBA00022737"/>
    </source>
</evidence>
<dbReference type="PANTHER" id="PTHR24171">
    <property type="entry name" value="ANKYRIN REPEAT DOMAIN-CONTAINING PROTEIN 39-RELATED"/>
    <property type="match status" value="1"/>
</dbReference>
<dbReference type="PANTHER" id="PTHR24171:SF8">
    <property type="entry name" value="BRCA1-ASSOCIATED RING DOMAIN PROTEIN 1"/>
    <property type="match status" value="1"/>
</dbReference>
<feature type="region of interest" description="Disordered" evidence="3">
    <location>
        <begin position="20"/>
        <end position="53"/>
    </location>
</feature>
<dbReference type="Gene3D" id="1.25.40.20">
    <property type="entry name" value="Ankyrin repeat-containing domain"/>
    <property type="match status" value="1"/>
</dbReference>
<sequence>MWFRPRNRKVRCVVERTEKGQQISSKTRPQMTSYKFVSDFPDGESARKKNDLKPWKKKKKKLEDINREWGVDTKNELDEKCNPSKATETVSQHKPEYSGKYIRIESTQTAKYDTKMCTTPSPCTNSAKSGQKKYSSADLTKQFDKSCNLGPTMIVELLLQHHALVNTKGYQNDTSLHDAVKNRHIAIVKLLTPVDYTEMEEMKLVLLESQTTRDRLLLQPCLAVLYGKQRHLSRRQQHPWSWRDCSVSDEPVLRTMKCMMGILAGCWTLQFAWAKAYLQSCNQEPYEIPRGPHTARLNKQQMLPQLLDGCHFYFLGCFKEHRKEDLTELPKPDSDITQTINTVAYHVEADSDQRFCTQYIVYDTASKYHHERVHQGKAWFAPYSWIIECITSFQILPVPH</sequence>
<evidence type="ECO:0000313" key="5">
    <source>
        <dbReference type="Proteomes" id="UP000694892"/>
    </source>
</evidence>